<feature type="signal peptide" evidence="1">
    <location>
        <begin position="1"/>
        <end position="23"/>
    </location>
</feature>
<sequence length="531" mass="55718">MSRKHSQAGAVAATSALVAVTLAACGGAEPSESGTGKPVSGGAFNVALNDDPGSLSPLSGVSLVQRALVPYAYESLVYTTAEGEFLPWLAESWEETPTSITYTLKEGVTCSDGSAFSAETAAANITYQADEKNGTFWHGSNITAEMSAKAEGNQLTVTSKSRNPFLLASTGAVEMVCQKGLDDPDSLKDATDGTALFALTSAKAGSEYTYTKRDDYTWGPSGVTSDTEGLPDTVVGKVVTDESTAANLLLSGGLNAAGVAGSDRDRLEAAGTAYKGTPNPIGEMLFNERSDRPTADVRVRQALTLALNREAVGDIVTNGHYEEMKSLVNQTPLLCVAGGPQWQLPPRDTAKAGALLDEAGYPAGADGVRAKDGKPLSIRFLYDAGTPSHAAAAEEVQAEWKEIGVQTELVAEDPTGWSTDLYQTYDWDTGFIQIAPGTPVVLSLFFLGATSEDGGYNFMAVENPEYNALAEKAFTAEDAESACAIWQQAETELVERADVYPLAQTTTPIFFSGATAEVAGSIQPTSIRMLG</sequence>
<dbReference type="AlphaFoldDB" id="A0A9X1NJ79"/>
<evidence type="ECO:0000256" key="1">
    <source>
        <dbReference type="SAM" id="SignalP"/>
    </source>
</evidence>
<proteinExistence type="predicted"/>
<feature type="chain" id="PRO_5040971425" evidence="1">
    <location>
        <begin position="24"/>
        <end position="531"/>
    </location>
</feature>
<dbReference type="InterPro" id="IPR039424">
    <property type="entry name" value="SBP_5"/>
</dbReference>
<dbReference type="PROSITE" id="PS51257">
    <property type="entry name" value="PROKAR_LIPOPROTEIN"/>
    <property type="match status" value="1"/>
</dbReference>
<dbReference type="Gene3D" id="3.10.105.10">
    <property type="entry name" value="Dipeptide-binding Protein, Domain 3"/>
    <property type="match status" value="1"/>
</dbReference>
<evidence type="ECO:0000313" key="3">
    <source>
        <dbReference type="EMBL" id="MCD5314716.1"/>
    </source>
</evidence>
<protein>
    <submittedName>
        <fullName evidence="3">ABC transporter substrate-binding protein</fullName>
    </submittedName>
</protein>
<dbReference type="Gene3D" id="3.40.190.10">
    <property type="entry name" value="Periplasmic binding protein-like II"/>
    <property type="match status" value="1"/>
</dbReference>
<dbReference type="PANTHER" id="PTHR30290:SF65">
    <property type="entry name" value="MONOACYL PHOSPHATIDYLINOSITOL TETRAMANNOSIDE-BINDING PROTEIN LPQW-RELATED"/>
    <property type="match status" value="1"/>
</dbReference>
<dbReference type="GO" id="GO:0015833">
    <property type="term" value="P:peptide transport"/>
    <property type="evidence" value="ECO:0007669"/>
    <property type="project" value="TreeGrafter"/>
</dbReference>
<dbReference type="GO" id="GO:0043190">
    <property type="term" value="C:ATP-binding cassette (ABC) transporter complex"/>
    <property type="evidence" value="ECO:0007669"/>
    <property type="project" value="InterPro"/>
</dbReference>
<name>A0A9X1NJ79_9ACTN</name>
<evidence type="ECO:0000313" key="4">
    <source>
        <dbReference type="Proteomes" id="UP001138997"/>
    </source>
</evidence>
<dbReference type="CDD" id="cd00995">
    <property type="entry name" value="PBP2_NikA_DppA_OppA_like"/>
    <property type="match status" value="1"/>
</dbReference>
<dbReference type="InterPro" id="IPR030678">
    <property type="entry name" value="Peptide/Ni-bd"/>
</dbReference>
<keyword evidence="4" id="KW-1185">Reference proteome</keyword>
<reference evidence="3" key="1">
    <citation type="submission" date="2021-11" db="EMBL/GenBank/DDBJ databases">
        <title>Streptomyces corallinus and Kineosporia corallina sp. nov., two new coral-derived marine actinobacteria.</title>
        <authorList>
            <person name="Buangrab K."/>
            <person name="Sutthacheep M."/>
            <person name="Yeemin T."/>
            <person name="Harunari E."/>
            <person name="Igarashi Y."/>
            <person name="Sripreechasak P."/>
            <person name="Kanchanasin P."/>
            <person name="Tanasupawat S."/>
            <person name="Phongsopitanun W."/>
        </authorList>
    </citation>
    <scope>NUCLEOTIDE SEQUENCE</scope>
    <source>
        <strain evidence="3">JCM 31032</strain>
    </source>
</reference>
<dbReference type="GO" id="GO:0042597">
    <property type="term" value="C:periplasmic space"/>
    <property type="evidence" value="ECO:0007669"/>
    <property type="project" value="UniProtKB-ARBA"/>
</dbReference>
<organism evidence="3 4">
    <name type="scientific">Kineosporia babensis</name>
    <dbReference type="NCBI Taxonomy" id="499548"/>
    <lineage>
        <taxon>Bacteria</taxon>
        <taxon>Bacillati</taxon>
        <taxon>Actinomycetota</taxon>
        <taxon>Actinomycetes</taxon>
        <taxon>Kineosporiales</taxon>
        <taxon>Kineosporiaceae</taxon>
        <taxon>Kineosporia</taxon>
    </lineage>
</organism>
<dbReference type="InterPro" id="IPR000914">
    <property type="entry name" value="SBP_5_dom"/>
</dbReference>
<dbReference type="EMBL" id="JAJOMB010000018">
    <property type="protein sequence ID" value="MCD5314716.1"/>
    <property type="molecule type" value="Genomic_DNA"/>
</dbReference>
<comment type="caution">
    <text evidence="3">The sequence shown here is derived from an EMBL/GenBank/DDBJ whole genome shotgun (WGS) entry which is preliminary data.</text>
</comment>
<dbReference type="PIRSF" id="PIRSF002741">
    <property type="entry name" value="MppA"/>
    <property type="match status" value="1"/>
</dbReference>
<evidence type="ECO:0000259" key="2">
    <source>
        <dbReference type="Pfam" id="PF00496"/>
    </source>
</evidence>
<keyword evidence="1" id="KW-0732">Signal</keyword>
<feature type="domain" description="Solute-binding protein family 5" evidence="2">
    <location>
        <begin position="85"/>
        <end position="439"/>
    </location>
</feature>
<dbReference type="Proteomes" id="UP001138997">
    <property type="component" value="Unassembled WGS sequence"/>
</dbReference>
<dbReference type="PANTHER" id="PTHR30290">
    <property type="entry name" value="PERIPLASMIC BINDING COMPONENT OF ABC TRANSPORTER"/>
    <property type="match status" value="1"/>
</dbReference>
<accession>A0A9X1NJ79</accession>
<dbReference type="Pfam" id="PF00496">
    <property type="entry name" value="SBP_bac_5"/>
    <property type="match status" value="1"/>
</dbReference>
<gene>
    <name evidence="3" type="ORF">LR394_27815</name>
</gene>
<dbReference type="GO" id="GO:1904680">
    <property type="term" value="F:peptide transmembrane transporter activity"/>
    <property type="evidence" value="ECO:0007669"/>
    <property type="project" value="TreeGrafter"/>
</dbReference>
<dbReference type="RefSeq" id="WP_231447500.1">
    <property type="nucleotide sequence ID" value="NZ_JAJOMB010000018.1"/>
</dbReference>
<dbReference type="SUPFAM" id="SSF53850">
    <property type="entry name" value="Periplasmic binding protein-like II"/>
    <property type="match status" value="1"/>
</dbReference>